<dbReference type="AlphaFoldDB" id="A0A163YHG8"/>
<dbReference type="CDD" id="cd00118">
    <property type="entry name" value="LysM"/>
    <property type="match status" value="1"/>
</dbReference>
<accession>A0A165WGG5</accession>
<sequence>MKKIKKFIFSSFIALAAIVFTGQGSEASAAYSVKEGDTLWKIGLKYGVSVQKLKSVNNKTTDELYVGEELTIPPTISASEKDLLARLVEAEAKGEPYEGKVAVATVVLNRVDSPLYPDTITEVIYQDRQFTPVANGEINKPASEESKRAVNEALAFHGLGQGSLYFYNPKKTDDQWVRTKNTTIVIGDHVFAK</sequence>
<dbReference type="Gene3D" id="6.20.240.60">
    <property type="match status" value="1"/>
</dbReference>
<evidence type="ECO:0000259" key="2">
    <source>
        <dbReference type="PROSITE" id="PS51782"/>
    </source>
</evidence>
<dbReference type="Gene3D" id="3.10.350.10">
    <property type="entry name" value="LysM domain"/>
    <property type="match status" value="1"/>
</dbReference>
<evidence type="ECO:0000256" key="1">
    <source>
        <dbReference type="SAM" id="SignalP"/>
    </source>
</evidence>
<feature type="chain" id="PRO_5038792622" evidence="1">
    <location>
        <begin position="17"/>
        <end position="193"/>
    </location>
</feature>
<dbReference type="Pfam" id="PF01476">
    <property type="entry name" value="LysM"/>
    <property type="match status" value="1"/>
</dbReference>
<dbReference type="Gene3D" id="1.10.10.2520">
    <property type="entry name" value="Cell wall hydrolase SleB, domain 1"/>
    <property type="match status" value="1"/>
</dbReference>
<dbReference type="OrthoDB" id="9785345at2"/>
<evidence type="ECO:0000313" key="3">
    <source>
        <dbReference type="EMBL" id="KZN94951.1"/>
    </source>
</evidence>
<gene>
    <name evidence="3" type="ORF">AZI98_16850</name>
</gene>
<dbReference type="InterPro" id="IPR011105">
    <property type="entry name" value="Cell_wall_hydrolase_SleB"/>
</dbReference>
<dbReference type="InterPro" id="IPR018392">
    <property type="entry name" value="LysM"/>
</dbReference>
<dbReference type="Proteomes" id="UP000076476">
    <property type="component" value="Unassembled WGS sequence"/>
</dbReference>
<dbReference type="EMBL" id="LWBR01000072">
    <property type="protein sequence ID" value="KZN94951.1"/>
    <property type="molecule type" value="Genomic_DNA"/>
</dbReference>
<accession>A0A163YHG8</accession>
<evidence type="ECO:0000313" key="4">
    <source>
        <dbReference type="Proteomes" id="UP000076476"/>
    </source>
</evidence>
<dbReference type="RefSeq" id="WP_063389409.1">
    <property type="nucleotide sequence ID" value="NZ_LVHY01000125.1"/>
</dbReference>
<feature type="domain" description="LysM" evidence="2">
    <location>
        <begin position="29"/>
        <end position="72"/>
    </location>
</feature>
<keyword evidence="4" id="KW-1185">Reference proteome</keyword>
<dbReference type="PROSITE" id="PS51782">
    <property type="entry name" value="LYSM"/>
    <property type="match status" value="1"/>
</dbReference>
<dbReference type="Pfam" id="PF07486">
    <property type="entry name" value="Hydrolase_2"/>
    <property type="match status" value="1"/>
</dbReference>
<protein>
    <submittedName>
        <fullName evidence="3">Peptidoglycan-binding protein</fullName>
    </submittedName>
</protein>
<dbReference type="SUPFAM" id="SSF54106">
    <property type="entry name" value="LysM domain"/>
    <property type="match status" value="1"/>
</dbReference>
<name>A0A163YHG8_9BACI</name>
<dbReference type="InterPro" id="IPR042047">
    <property type="entry name" value="SleB_dom1"/>
</dbReference>
<comment type="caution">
    <text evidence="3">The sequence shown here is derived from an EMBL/GenBank/DDBJ whole genome shotgun (WGS) entry which is preliminary data.</text>
</comment>
<dbReference type="STRING" id="33936.AZI98_16850"/>
<dbReference type="GO" id="GO:0016787">
    <property type="term" value="F:hydrolase activity"/>
    <property type="evidence" value="ECO:0007669"/>
    <property type="project" value="InterPro"/>
</dbReference>
<reference evidence="3 4" key="1">
    <citation type="submission" date="2016-04" db="EMBL/GenBank/DDBJ databases">
        <title>Draft genome sequence of Aeribacillus pallidus 8m3 from petroleum reservoir.</title>
        <authorList>
            <person name="Poltaraus A.B."/>
            <person name="Nazina T.N."/>
            <person name="Tourova T.P."/>
            <person name="Malakho S.M."/>
            <person name="Korshunova A.V."/>
            <person name="Sokolova D.S."/>
        </authorList>
    </citation>
    <scope>NUCLEOTIDE SEQUENCE [LARGE SCALE GENOMIC DNA]</scope>
    <source>
        <strain evidence="3 4">8m3</strain>
    </source>
</reference>
<dbReference type="SMART" id="SM00257">
    <property type="entry name" value="LysM"/>
    <property type="match status" value="1"/>
</dbReference>
<feature type="signal peptide" evidence="1">
    <location>
        <begin position="1"/>
        <end position="16"/>
    </location>
</feature>
<keyword evidence="1" id="KW-0732">Signal</keyword>
<organism evidence="3 4">
    <name type="scientific">Aeribacillus pallidus</name>
    <dbReference type="NCBI Taxonomy" id="33936"/>
    <lineage>
        <taxon>Bacteria</taxon>
        <taxon>Bacillati</taxon>
        <taxon>Bacillota</taxon>
        <taxon>Bacilli</taxon>
        <taxon>Bacillales</taxon>
        <taxon>Bacillaceae</taxon>
        <taxon>Aeribacillus</taxon>
    </lineage>
</organism>
<proteinExistence type="predicted"/>
<dbReference type="InterPro" id="IPR036779">
    <property type="entry name" value="LysM_dom_sf"/>
</dbReference>